<comment type="caution">
    <text evidence="2">The sequence shown here is derived from an EMBL/GenBank/DDBJ whole genome shotgun (WGS) entry which is preliminary data.</text>
</comment>
<proteinExistence type="predicted"/>
<evidence type="ECO:0000313" key="2">
    <source>
        <dbReference type="EMBL" id="MQL72966.1"/>
    </source>
</evidence>
<gene>
    <name evidence="2" type="ORF">Taro_005309</name>
</gene>
<organism evidence="2 3">
    <name type="scientific">Colocasia esculenta</name>
    <name type="common">Wild taro</name>
    <name type="synonym">Arum esculentum</name>
    <dbReference type="NCBI Taxonomy" id="4460"/>
    <lineage>
        <taxon>Eukaryota</taxon>
        <taxon>Viridiplantae</taxon>
        <taxon>Streptophyta</taxon>
        <taxon>Embryophyta</taxon>
        <taxon>Tracheophyta</taxon>
        <taxon>Spermatophyta</taxon>
        <taxon>Magnoliopsida</taxon>
        <taxon>Liliopsida</taxon>
        <taxon>Araceae</taxon>
        <taxon>Aroideae</taxon>
        <taxon>Colocasieae</taxon>
        <taxon>Colocasia</taxon>
    </lineage>
</organism>
<sequence>MPTFDRFPLLGLRLKELGEELERSFLSTNSPPLGLSSWSRNLLARARAGLEANWIESERSTPVRYTPYLRGVRVPFVFEGRLNAHQIAENAAEPEFRWLWKRELAGEWGRRNPAAARRAAGGGRPCRISGNQGRRGPGFSRTTRAASSSSPHRTLPPPGMGSRAWSGKGSVCRCTSTGIFYFTSSRTTALPLSLVKPAAGRPPRYLRFCFGSLLLDLNKEYSCRITQLRWRCILDGVSFGITCYFPTRKVPNFYKEDAKGVDFVLFLPVSEGGGLG</sequence>
<evidence type="ECO:0000256" key="1">
    <source>
        <dbReference type="SAM" id="MobiDB-lite"/>
    </source>
</evidence>
<protein>
    <submittedName>
        <fullName evidence="2">Uncharacterized protein</fullName>
    </submittedName>
</protein>
<evidence type="ECO:0000313" key="3">
    <source>
        <dbReference type="Proteomes" id="UP000652761"/>
    </source>
</evidence>
<dbReference type="Proteomes" id="UP000652761">
    <property type="component" value="Unassembled WGS sequence"/>
</dbReference>
<dbReference type="AlphaFoldDB" id="A0A843TS15"/>
<name>A0A843TS15_COLES</name>
<feature type="region of interest" description="Disordered" evidence="1">
    <location>
        <begin position="116"/>
        <end position="163"/>
    </location>
</feature>
<reference evidence="2" key="1">
    <citation type="submission" date="2017-07" db="EMBL/GenBank/DDBJ databases">
        <title>Taro Niue Genome Assembly and Annotation.</title>
        <authorList>
            <person name="Atibalentja N."/>
            <person name="Keating K."/>
            <person name="Fields C.J."/>
        </authorList>
    </citation>
    <scope>NUCLEOTIDE SEQUENCE</scope>
    <source>
        <strain evidence="2">Niue_2</strain>
        <tissue evidence="2">Leaf</tissue>
    </source>
</reference>
<feature type="compositionally biased region" description="Low complexity" evidence="1">
    <location>
        <begin position="140"/>
        <end position="150"/>
    </location>
</feature>
<keyword evidence="3" id="KW-1185">Reference proteome</keyword>
<accession>A0A843TS15</accession>
<dbReference type="EMBL" id="NMUH01000148">
    <property type="protein sequence ID" value="MQL72966.1"/>
    <property type="molecule type" value="Genomic_DNA"/>
</dbReference>